<organism evidence="2 3">
    <name type="scientific">Stephanodiscus triporus</name>
    <dbReference type="NCBI Taxonomy" id="2934178"/>
    <lineage>
        <taxon>Eukaryota</taxon>
        <taxon>Sar</taxon>
        <taxon>Stramenopiles</taxon>
        <taxon>Ochrophyta</taxon>
        <taxon>Bacillariophyta</taxon>
        <taxon>Coscinodiscophyceae</taxon>
        <taxon>Thalassiosirophycidae</taxon>
        <taxon>Stephanodiscales</taxon>
        <taxon>Stephanodiscaceae</taxon>
        <taxon>Stephanodiscus</taxon>
    </lineage>
</organism>
<name>A0ABD3QEJ7_9STRA</name>
<feature type="compositionally biased region" description="Basic and acidic residues" evidence="1">
    <location>
        <begin position="427"/>
        <end position="451"/>
    </location>
</feature>
<evidence type="ECO:0000256" key="1">
    <source>
        <dbReference type="SAM" id="MobiDB-lite"/>
    </source>
</evidence>
<evidence type="ECO:0000313" key="2">
    <source>
        <dbReference type="EMBL" id="KAL3798512.1"/>
    </source>
</evidence>
<dbReference type="SUPFAM" id="SSF50978">
    <property type="entry name" value="WD40 repeat-like"/>
    <property type="match status" value="2"/>
</dbReference>
<accession>A0ABD3QEJ7</accession>
<feature type="region of interest" description="Disordered" evidence="1">
    <location>
        <begin position="74"/>
        <end position="475"/>
    </location>
</feature>
<reference evidence="2 3" key="1">
    <citation type="submission" date="2024-10" db="EMBL/GenBank/DDBJ databases">
        <title>Updated reference genomes for cyclostephanoid diatoms.</title>
        <authorList>
            <person name="Roberts W.R."/>
            <person name="Alverson A.J."/>
        </authorList>
    </citation>
    <scope>NUCLEOTIDE SEQUENCE [LARGE SCALE GENOMIC DNA]</scope>
    <source>
        <strain evidence="2 3">AJA276-08</strain>
    </source>
</reference>
<dbReference type="InterPro" id="IPR001680">
    <property type="entry name" value="WD40_rpt"/>
</dbReference>
<feature type="compositionally biased region" description="Polar residues" evidence="1">
    <location>
        <begin position="204"/>
        <end position="218"/>
    </location>
</feature>
<keyword evidence="3" id="KW-1185">Reference proteome</keyword>
<dbReference type="InterPro" id="IPR046351">
    <property type="entry name" value="UTP4"/>
</dbReference>
<dbReference type="Pfam" id="PF00400">
    <property type="entry name" value="WD40"/>
    <property type="match status" value="2"/>
</dbReference>
<feature type="compositionally biased region" description="Low complexity" evidence="1">
    <location>
        <begin position="21"/>
        <end position="37"/>
    </location>
</feature>
<dbReference type="PANTHER" id="PTHR44163:SF1">
    <property type="entry name" value="U3 SMALL NUCLEOLAR RNA-ASSOCIATED PROTEIN 4 HOMOLOG"/>
    <property type="match status" value="1"/>
</dbReference>
<comment type="caution">
    <text evidence="2">The sequence shown here is derived from an EMBL/GenBank/DDBJ whole genome shotgun (WGS) entry which is preliminary data.</text>
</comment>
<protein>
    <submittedName>
        <fullName evidence="2">Uncharacterized protein</fullName>
    </submittedName>
</protein>
<dbReference type="PANTHER" id="PTHR44163">
    <property type="entry name" value="U3 SMALL NUCLEOLAR RNA-ASSOCIATED PROTEIN 4 HOMOLOG"/>
    <property type="match status" value="1"/>
</dbReference>
<proteinExistence type="predicted"/>
<feature type="compositionally biased region" description="Basic and acidic residues" evidence="1">
    <location>
        <begin position="466"/>
        <end position="475"/>
    </location>
</feature>
<feature type="compositionally biased region" description="Polar residues" evidence="1">
    <location>
        <begin position="315"/>
        <end position="325"/>
    </location>
</feature>
<feature type="compositionally biased region" description="Polar residues" evidence="1">
    <location>
        <begin position="244"/>
        <end position="265"/>
    </location>
</feature>
<dbReference type="InterPro" id="IPR036322">
    <property type="entry name" value="WD40_repeat_dom_sf"/>
</dbReference>
<dbReference type="SMART" id="SM00320">
    <property type="entry name" value="WD40"/>
    <property type="match status" value="7"/>
</dbReference>
<gene>
    <name evidence="2" type="ORF">ACHAW5_003565</name>
</gene>
<feature type="compositionally biased region" description="Basic and acidic residues" evidence="1">
    <location>
        <begin position="145"/>
        <end position="159"/>
    </location>
</feature>
<feature type="compositionally biased region" description="Polar residues" evidence="1">
    <location>
        <begin position="383"/>
        <end position="394"/>
    </location>
</feature>
<dbReference type="Gene3D" id="2.130.10.10">
    <property type="entry name" value="YVTN repeat-like/Quinoprotein amine dehydrogenase"/>
    <property type="match status" value="3"/>
</dbReference>
<feature type="compositionally biased region" description="Basic and acidic residues" evidence="1">
    <location>
        <begin position="101"/>
        <end position="119"/>
    </location>
</feature>
<dbReference type="EMBL" id="JALLAZ020000294">
    <property type="protein sequence ID" value="KAL3798512.1"/>
    <property type="molecule type" value="Genomic_DNA"/>
</dbReference>
<evidence type="ECO:0000313" key="3">
    <source>
        <dbReference type="Proteomes" id="UP001530315"/>
    </source>
</evidence>
<dbReference type="Proteomes" id="UP001530315">
    <property type="component" value="Unassembled WGS sequence"/>
</dbReference>
<feature type="compositionally biased region" description="Basic and acidic residues" evidence="1">
    <location>
        <begin position="182"/>
        <end position="192"/>
    </location>
</feature>
<feature type="compositionally biased region" description="Low complexity" evidence="1">
    <location>
        <begin position="347"/>
        <end position="358"/>
    </location>
</feature>
<feature type="compositionally biased region" description="Basic residues" evidence="1">
    <location>
        <begin position="169"/>
        <end position="178"/>
    </location>
</feature>
<dbReference type="InterPro" id="IPR015943">
    <property type="entry name" value="WD40/YVTN_repeat-like_dom_sf"/>
</dbReference>
<feature type="region of interest" description="Disordered" evidence="1">
    <location>
        <begin position="1"/>
        <end position="52"/>
    </location>
</feature>
<sequence>MVDTPLRRSRRIRSQSDDEASVASSRGSRAAASKSISQRATKGGLPASKKELEAIPETIVAAGGADGVRCESVAATPAKSARKKRKKDAAGDVSKVAIQVEVERTKEETKIAADGHPEADDSFVEATPAKLDPKNLTKDAPGGDSAKRKGKVDTKKEVAVRTPPESSTTKKKKTKKTQNKSTEGEELHDAASDKASTPKLEGKSFSSKDAPNPNSKVSLKNAAKKSMNLQNGGNTERIPDASSDKASNPNSEDKSSTTPAISGKNSAKKSLRFQGGSIQRDKEESLSPSGTGCAYHHRSIKRRHDTEETGAVETSPYQEGTSCQTAEDESPKVSKNYLKRLRRSTDALHAAAAPANTAEKMKKQTEGIEPTQPEKSKKKRNHTTSTDVNDASTPKSEDKSSSTNPTPKVSQKHSSKKNTSIKNIAKGGDKSSTKEISSPHKKDQNYKHDRPSVSPSPNRKLSYKLSSHDESLSTPRERLVKPKIIMDVKVHRLRFLKLHPKSILSMATTPLPLPAANSDHHQPRHPARLAISREGGSVELLSPQDRWVSVGHIPGVRGREVDALVWIYGKRGKDDENNGGAGTQQSHRISLVDEQMRLFGCSRDGTIFELDFASKRQTSVIGSGGGGVFCLASMCSRKKSRTVSFGGYFAAGCEDGTIKIYTAFGSNGGGAASGIPTLAATLPSAGNAILSLVWLPGQSGHDDGGMGGSVIFAGVADGTIRRFDCVTSIVTGPISTGSVIAPSQGSTSINYRWKSTLRMTVENQGLRESTKVWALEALSDGTVISGDSLGHVQIWDGMSGTMTQTFDHNESGADVLCLAVSEDENKIFASGIDSSVRCIQRQSSTFTAEGERKWISSNSHRKHSHDVKALAICHKATSNNSNPLELLVSGSVDTRICSYVVKDFKSNRPKIWYNWPTLSPISLSRKQRLLVVTRDNRVDLYRLNGPAMADPAKIMFPEIRNESKSLVKTISIQSPFNLTCSVISEDGKFLAASDAVSLYVFSLEVADKDGVLDVRPTKIGLSGDCKHPATALKFGEGYLICATNIGPINVLKISAGSSGEGHAYTISLKHVFKEHMMNWPATSHHFPIVSLDVSSDGKWLAAGRYSSEKGSVHVFTLPTSDDNGHHKHWWAFPEMDAPTTCIKFLGGGSVECSLAVGCSNNEFYIFNLGRRSLSHWSNDMGVPLLKSLPKELTSRSEPLSRIVSNPVAPQRFILGSYGYFCVVDLEQPVPERSSMFPPDHLRAKRFQLIKEDDILLPCPPNIKKTNSDTSSNNFTICLRYNEILFQDYVAENEMVIVEEPWMSILEDLPDALARRVYGT</sequence>